<evidence type="ECO:0000313" key="2">
    <source>
        <dbReference type="Proteomes" id="UP000297635"/>
    </source>
</evidence>
<reference evidence="1 2" key="1">
    <citation type="submission" date="2019-02" db="EMBL/GenBank/DDBJ databases">
        <title>Isolation and identification of novel species under the genus Muribaculum.</title>
        <authorList>
            <person name="Miyake S."/>
            <person name="Ding Y."/>
            <person name="Low A."/>
            <person name="Soh M."/>
            <person name="Seedorf H."/>
        </authorList>
    </citation>
    <scope>NUCLEOTIDE SEQUENCE [LARGE SCALE GENOMIC DNA]</scope>
    <source>
        <strain evidence="1 2">TLL-A3</strain>
    </source>
</reference>
<evidence type="ECO:0008006" key="3">
    <source>
        <dbReference type="Google" id="ProtNLM"/>
    </source>
</evidence>
<dbReference type="AlphaFoldDB" id="A0A4Z0VAE1"/>
<dbReference type="EMBL" id="SJSA01000001">
    <property type="protein sequence ID" value="TGG40755.1"/>
    <property type="molecule type" value="Genomic_DNA"/>
</dbReference>
<dbReference type="Proteomes" id="UP000297635">
    <property type="component" value="Unassembled WGS sequence"/>
</dbReference>
<accession>A0A4Z0VAE1</accession>
<dbReference type="GeneID" id="82149887"/>
<sequence>MKLTDKRFWIVIILAPFLMACSDRHDITDNYSVFTYGEGLYGEKETDYPIFAEKLGYKESPNFIPHIKQSWWNQKYIVLKQSGDIFWIIKPQNRELEAGDIYLGPLTAYQKDSILTAERIDLNQMNHKAYE</sequence>
<keyword evidence="2" id="KW-1185">Reference proteome</keyword>
<comment type="caution">
    <text evidence="1">The sequence shown here is derived from an EMBL/GenBank/DDBJ whole genome shotgun (WGS) entry which is preliminary data.</text>
</comment>
<name>A0A4Z0VAE1_9BACT</name>
<proteinExistence type="predicted"/>
<protein>
    <recommendedName>
        <fullName evidence="3">Lipoprotein</fullName>
    </recommendedName>
</protein>
<dbReference type="PROSITE" id="PS51257">
    <property type="entry name" value="PROKAR_LIPOPROTEIN"/>
    <property type="match status" value="1"/>
</dbReference>
<gene>
    <name evidence="1" type="ORF">EZ315_08805</name>
</gene>
<dbReference type="RefSeq" id="WP_135471729.1">
    <property type="nucleotide sequence ID" value="NZ_SJSA01000001.1"/>
</dbReference>
<organism evidence="1 2">
    <name type="scientific">Duncaniella freteri</name>
    <dbReference type="NCBI Taxonomy" id="2530391"/>
    <lineage>
        <taxon>Bacteria</taxon>
        <taxon>Pseudomonadati</taxon>
        <taxon>Bacteroidota</taxon>
        <taxon>Bacteroidia</taxon>
        <taxon>Bacteroidales</taxon>
        <taxon>Muribaculaceae</taxon>
        <taxon>Duncaniella</taxon>
    </lineage>
</organism>
<evidence type="ECO:0000313" key="1">
    <source>
        <dbReference type="EMBL" id="TGG40755.1"/>
    </source>
</evidence>